<dbReference type="STRING" id="1798364.A3G54_01165"/>
<evidence type="ECO:0000313" key="1">
    <source>
        <dbReference type="EMBL" id="OGF93537.1"/>
    </source>
</evidence>
<dbReference type="EMBL" id="MFIQ01000013">
    <property type="protein sequence ID" value="OGF93537.1"/>
    <property type="molecule type" value="Genomic_DNA"/>
</dbReference>
<proteinExistence type="predicted"/>
<organism evidence="1 2">
    <name type="scientific">Candidatus Giovannonibacteria bacterium RIFCSPLOWO2_12_FULL_44_15</name>
    <dbReference type="NCBI Taxonomy" id="1798364"/>
    <lineage>
        <taxon>Bacteria</taxon>
        <taxon>Candidatus Giovannoniibacteriota</taxon>
    </lineage>
</organism>
<protein>
    <submittedName>
        <fullName evidence="1">Uncharacterized protein</fullName>
    </submittedName>
</protein>
<reference evidence="1 2" key="1">
    <citation type="journal article" date="2016" name="Nat. Commun.">
        <title>Thousands of microbial genomes shed light on interconnected biogeochemical processes in an aquifer system.</title>
        <authorList>
            <person name="Anantharaman K."/>
            <person name="Brown C.T."/>
            <person name="Hug L.A."/>
            <person name="Sharon I."/>
            <person name="Castelle C.J."/>
            <person name="Probst A.J."/>
            <person name="Thomas B.C."/>
            <person name="Singh A."/>
            <person name="Wilkins M.J."/>
            <person name="Karaoz U."/>
            <person name="Brodie E.L."/>
            <person name="Williams K.H."/>
            <person name="Hubbard S.S."/>
            <person name="Banfield J.F."/>
        </authorList>
    </citation>
    <scope>NUCLEOTIDE SEQUENCE [LARGE SCALE GENOMIC DNA]</scope>
</reference>
<evidence type="ECO:0000313" key="2">
    <source>
        <dbReference type="Proteomes" id="UP000178894"/>
    </source>
</evidence>
<dbReference type="AlphaFoldDB" id="A0A1F5Y011"/>
<name>A0A1F5Y011_9BACT</name>
<gene>
    <name evidence="1" type="ORF">A3G54_01165</name>
</gene>
<dbReference type="Proteomes" id="UP000178894">
    <property type="component" value="Unassembled WGS sequence"/>
</dbReference>
<comment type="caution">
    <text evidence="1">The sequence shown here is derived from an EMBL/GenBank/DDBJ whole genome shotgun (WGS) entry which is preliminary data.</text>
</comment>
<accession>A0A1F5Y011</accession>
<sequence length="89" mass="10397">MITDKDIQKMQKVFATADDHVNVEKKLDNITDKLNGVSGDLNRVSEELSKKPSRDEFPELLRQTLDWVTMKAEHDRMKKIIREKLNTEV</sequence>